<proteinExistence type="predicted"/>
<keyword evidence="2" id="KW-1185">Reference proteome</keyword>
<accession>A0AAV4MGF0</accession>
<dbReference type="AlphaFoldDB" id="A0AAV4MGF0"/>
<evidence type="ECO:0000313" key="1">
    <source>
        <dbReference type="EMBL" id="GIX71542.1"/>
    </source>
</evidence>
<reference evidence="1 2" key="1">
    <citation type="submission" date="2021-06" db="EMBL/GenBank/DDBJ databases">
        <title>Caerostris darwini draft genome.</title>
        <authorList>
            <person name="Kono N."/>
            <person name="Arakawa K."/>
        </authorList>
    </citation>
    <scope>NUCLEOTIDE SEQUENCE [LARGE SCALE GENOMIC DNA]</scope>
</reference>
<organism evidence="1 2">
    <name type="scientific">Caerostris darwini</name>
    <dbReference type="NCBI Taxonomy" id="1538125"/>
    <lineage>
        <taxon>Eukaryota</taxon>
        <taxon>Metazoa</taxon>
        <taxon>Ecdysozoa</taxon>
        <taxon>Arthropoda</taxon>
        <taxon>Chelicerata</taxon>
        <taxon>Arachnida</taxon>
        <taxon>Araneae</taxon>
        <taxon>Araneomorphae</taxon>
        <taxon>Entelegynae</taxon>
        <taxon>Araneoidea</taxon>
        <taxon>Araneidae</taxon>
        <taxon>Caerostris</taxon>
    </lineage>
</organism>
<name>A0AAV4MGF0_9ARAC</name>
<evidence type="ECO:0000313" key="2">
    <source>
        <dbReference type="Proteomes" id="UP001054837"/>
    </source>
</evidence>
<dbReference type="PANTHER" id="PTHR46585:SF1">
    <property type="entry name" value="CHROMO DOMAIN-CONTAINING PROTEIN"/>
    <property type="match status" value="1"/>
</dbReference>
<dbReference type="EMBL" id="BPLQ01000457">
    <property type="protein sequence ID" value="GIX71542.1"/>
    <property type="molecule type" value="Genomic_DNA"/>
</dbReference>
<dbReference type="PANTHER" id="PTHR46585">
    <property type="entry name" value="INTEGRASE CORE DOMAIN CONTAINING PROTEIN"/>
    <property type="match status" value="1"/>
</dbReference>
<comment type="caution">
    <text evidence="1">The sequence shown here is derived from an EMBL/GenBank/DDBJ whole genome shotgun (WGS) entry which is preliminary data.</text>
</comment>
<dbReference type="Proteomes" id="UP001054837">
    <property type="component" value="Unassembled WGS sequence"/>
</dbReference>
<sequence>MDLLLLTSRKPSNPYYINLCTTFRSSSPIRFRFAVDDVVRISKARKILKKGYLSGWTGETFKIYKRYPPNPPTYVLQDFSSKEIAGRFYTEEL</sequence>
<protein>
    <submittedName>
        <fullName evidence="1">Chromo domain-containing protein</fullName>
    </submittedName>
</protein>
<gene>
    <name evidence="1" type="primary">AVEN_32546_1</name>
    <name evidence="1" type="ORF">CDAR_81261</name>
</gene>